<comment type="caution">
    <text evidence="2">The sequence shown here is derived from an EMBL/GenBank/DDBJ whole genome shotgun (WGS) entry which is preliminary data.</text>
</comment>
<evidence type="ECO:0000256" key="1">
    <source>
        <dbReference type="SAM" id="MobiDB-lite"/>
    </source>
</evidence>
<keyword evidence="3" id="KW-1185">Reference proteome</keyword>
<evidence type="ECO:0000313" key="3">
    <source>
        <dbReference type="Proteomes" id="UP001237156"/>
    </source>
</evidence>
<sequence>MKKPDIRSLFHSITSSPNGREGHFEGEEFAPVSVPSSRAGPFRAARAASCLRAKPGGRWFAPPLHPCAGGHSTIPMVSLDKSKLFFKSNSYSSNDNHLPVKNIISIDAAPALNF</sequence>
<reference evidence="2 3" key="1">
    <citation type="submission" date="2023-04" db="EMBL/GenBank/DDBJ databases">
        <title>Ottowia paracancer sp. nov., isolated from human stomach.</title>
        <authorList>
            <person name="Song Y."/>
        </authorList>
    </citation>
    <scope>NUCLEOTIDE SEQUENCE [LARGE SCALE GENOMIC DNA]</scope>
    <source>
        <strain evidence="2 3">10c7w1</strain>
    </source>
</reference>
<evidence type="ECO:0000313" key="2">
    <source>
        <dbReference type="EMBL" id="MDG9699669.1"/>
    </source>
</evidence>
<proteinExistence type="predicted"/>
<organism evidence="2 3">
    <name type="scientific">Ottowia cancrivicina</name>
    <dbReference type="NCBI Taxonomy" id="3040346"/>
    <lineage>
        <taxon>Bacteria</taxon>
        <taxon>Pseudomonadati</taxon>
        <taxon>Pseudomonadota</taxon>
        <taxon>Betaproteobacteria</taxon>
        <taxon>Burkholderiales</taxon>
        <taxon>Comamonadaceae</taxon>
        <taxon>Ottowia</taxon>
    </lineage>
</organism>
<name>A0AAW6RLA7_9BURK</name>
<dbReference type="AlphaFoldDB" id="A0AAW6RLA7"/>
<accession>A0AAW6RLA7</accession>
<protein>
    <submittedName>
        <fullName evidence="2">Uncharacterized protein</fullName>
    </submittedName>
</protein>
<dbReference type="EMBL" id="JARVII010000014">
    <property type="protein sequence ID" value="MDG9699669.1"/>
    <property type="molecule type" value="Genomic_DNA"/>
</dbReference>
<dbReference type="RefSeq" id="WP_279524522.1">
    <property type="nucleotide sequence ID" value="NZ_JARVII010000014.1"/>
</dbReference>
<dbReference type="Proteomes" id="UP001237156">
    <property type="component" value="Unassembled WGS sequence"/>
</dbReference>
<feature type="region of interest" description="Disordered" evidence="1">
    <location>
        <begin position="1"/>
        <end position="23"/>
    </location>
</feature>
<gene>
    <name evidence="2" type="ORF">QB898_08085</name>
</gene>